<feature type="domain" description="Sulfatase N-terminal" evidence="3">
    <location>
        <begin position="39"/>
        <end position="350"/>
    </location>
</feature>
<dbReference type="EC" id="3.1.6.-" evidence="4"/>
<dbReference type="InterPro" id="IPR017850">
    <property type="entry name" value="Alkaline_phosphatase_core_sf"/>
</dbReference>
<dbReference type="Gene3D" id="3.40.720.10">
    <property type="entry name" value="Alkaline Phosphatase, subunit A"/>
    <property type="match status" value="1"/>
</dbReference>
<keyword evidence="5" id="KW-1185">Reference proteome</keyword>
<comment type="similarity">
    <text evidence="1">Belongs to the sulfatase family.</text>
</comment>
<dbReference type="AlphaFoldDB" id="A0A7X0MY23"/>
<sequence>MSLCFLQYGRMRFVASLLLVLGLQGWGLQSLAQGDADKPNIVLILVDDLGFGDISVNGAEKIQTPNIDSIAADGANFSQFYASANICTPSRAGLLTGMYPVRTGLAHGVVTANDKRGLPKSLDTLATMLKRADYRSKMVGKWHLGNFPEYNPLDYGFDQFFGAPFSNDMKGFALYDGREKVQGPLDQSLLTSNYSKEAIDFIQDMAQEKAKSDVGAGSDAGKDENQPFFLFVSHNMPHIPLYASKAFQGRSKAGVYGDVVEELDWSVGEIIKTLKAHGFYDNTIIAFTSDNGPFFEGSVAGLKGGKGSTYEGAYRVPLVLSWPARLKGGKEIDAISMNIDLFPTFAEAAGLTIPEGDVDGKSLLAVVESNQAQHQFLYLFNNENVVSVRSQNWKYLTRSYYRRSIGDFSNFDVLPGFNRAYDLLFKMNDADGEQYSLAERHPEVLRKHKAELQRARKIFNAYRTRPEEKVFPERPAE</sequence>
<proteinExistence type="inferred from homology"/>
<evidence type="ECO:0000256" key="1">
    <source>
        <dbReference type="ARBA" id="ARBA00008779"/>
    </source>
</evidence>
<evidence type="ECO:0000313" key="4">
    <source>
        <dbReference type="EMBL" id="MBB6522604.1"/>
    </source>
</evidence>
<reference evidence="4 5" key="1">
    <citation type="submission" date="2020-08" db="EMBL/GenBank/DDBJ databases">
        <title>Genomic Encyclopedia of Type Strains, Phase IV (KMG-IV): sequencing the most valuable type-strain genomes for metagenomic binning, comparative biology and taxonomic classification.</title>
        <authorList>
            <person name="Goeker M."/>
        </authorList>
    </citation>
    <scope>NUCLEOTIDE SEQUENCE [LARGE SCALE GENOMIC DNA]</scope>
    <source>
        <strain evidence="4 5">DSM 22368</strain>
    </source>
</reference>
<dbReference type="EMBL" id="JACHHT010000002">
    <property type="protein sequence ID" value="MBB6522604.1"/>
    <property type="molecule type" value="Genomic_DNA"/>
</dbReference>
<keyword evidence="2 4" id="KW-0378">Hydrolase</keyword>
<dbReference type="InParanoid" id="A0A7X0MY23"/>
<dbReference type="SUPFAM" id="SSF53649">
    <property type="entry name" value="Alkaline phosphatase-like"/>
    <property type="match status" value="1"/>
</dbReference>
<comment type="caution">
    <text evidence="4">The sequence shown here is derived from an EMBL/GenBank/DDBJ whole genome shotgun (WGS) entry which is preliminary data.</text>
</comment>
<evidence type="ECO:0000313" key="5">
    <source>
        <dbReference type="Proteomes" id="UP000528457"/>
    </source>
</evidence>
<dbReference type="RefSeq" id="WP_166845562.1">
    <property type="nucleotide sequence ID" value="NZ_JAAONY010000002.1"/>
</dbReference>
<dbReference type="GO" id="GO:0004065">
    <property type="term" value="F:arylsulfatase activity"/>
    <property type="evidence" value="ECO:0007669"/>
    <property type="project" value="TreeGrafter"/>
</dbReference>
<dbReference type="PANTHER" id="PTHR42693:SF53">
    <property type="entry name" value="ENDO-4-O-SULFATASE"/>
    <property type="match status" value="1"/>
</dbReference>
<dbReference type="PANTHER" id="PTHR42693">
    <property type="entry name" value="ARYLSULFATASE FAMILY MEMBER"/>
    <property type="match status" value="1"/>
</dbReference>
<dbReference type="InterPro" id="IPR000917">
    <property type="entry name" value="Sulfatase_N"/>
</dbReference>
<dbReference type="Proteomes" id="UP000528457">
    <property type="component" value="Unassembled WGS sequence"/>
</dbReference>
<accession>A0A7X0MY23</accession>
<dbReference type="Gene3D" id="3.30.1120.10">
    <property type="match status" value="1"/>
</dbReference>
<dbReference type="Pfam" id="PF00884">
    <property type="entry name" value="Sulfatase"/>
    <property type="match status" value="1"/>
</dbReference>
<evidence type="ECO:0000256" key="2">
    <source>
        <dbReference type="ARBA" id="ARBA00022801"/>
    </source>
</evidence>
<evidence type="ECO:0000259" key="3">
    <source>
        <dbReference type="Pfam" id="PF00884"/>
    </source>
</evidence>
<dbReference type="InterPro" id="IPR050738">
    <property type="entry name" value="Sulfatase"/>
</dbReference>
<organism evidence="4 5">
    <name type="scientific">Pseudoteredinibacter isoporae</name>
    <dbReference type="NCBI Taxonomy" id="570281"/>
    <lineage>
        <taxon>Bacteria</taxon>
        <taxon>Pseudomonadati</taxon>
        <taxon>Pseudomonadota</taxon>
        <taxon>Gammaproteobacteria</taxon>
        <taxon>Cellvibrionales</taxon>
        <taxon>Cellvibrionaceae</taxon>
        <taxon>Pseudoteredinibacter</taxon>
    </lineage>
</organism>
<gene>
    <name evidence="4" type="ORF">HNR48_002889</name>
</gene>
<name>A0A7X0MY23_9GAMM</name>
<protein>
    <submittedName>
        <fullName evidence="4">Putative sulfatase</fullName>
        <ecNumber evidence="4">3.1.6.-</ecNumber>
    </submittedName>
</protein>
<dbReference type="CDD" id="cd16026">
    <property type="entry name" value="GALNS_like"/>
    <property type="match status" value="1"/>
</dbReference>